<evidence type="ECO:0000259" key="11">
    <source>
        <dbReference type="PROSITE" id="PS50929"/>
    </source>
</evidence>
<keyword evidence="4 9" id="KW-0812">Transmembrane</keyword>
<dbReference type="GO" id="GO:0005886">
    <property type="term" value="C:plasma membrane"/>
    <property type="evidence" value="ECO:0007669"/>
    <property type="project" value="UniProtKB-SubCell"/>
</dbReference>
<dbReference type="GO" id="GO:0015421">
    <property type="term" value="F:ABC-type oligopeptide transporter activity"/>
    <property type="evidence" value="ECO:0007669"/>
    <property type="project" value="TreeGrafter"/>
</dbReference>
<feature type="transmembrane region" description="Helical" evidence="9">
    <location>
        <begin position="160"/>
        <end position="178"/>
    </location>
</feature>
<dbReference type="GO" id="GO:0016887">
    <property type="term" value="F:ATP hydrolysis activity"/>
    <property type="evidence" value="ECO:0007669"/>
    <property type="project" value="InterPro"/>
</dbReference>
<keyword evidence="8 9" id="KW-0472">Membrane</keyword>
<dbReference type="FunFam" id="3.40.50.300:FF:000221">
    <property type="entry name" value="Multidrug ABC transporter ATP-binding protein"/>
    <property type="match status" value="1"/>
</dbReference>
<evidence type="ECO:0000313" key="13">
    <source>
        <dbReference type="Proteomes" id="UP000184016"/>
    </source>
</evidence>
<reference evidence="13" key="1">
    <citation type="submission" date="2016-11" db="EMBL/GenBank/DDBJ databases">
        <authorList>
            <person name="Varghese N."/>
            <person name="Submissions S."/>
        </authorList>
    </citation>
    <scope>NUCLEOTIDE SEQUENCE [LARGE SCALE GENOMIC DNA]</scope>
    <source>
        <strain evidence="13">USBA-503</strain>
    </source>
</reference>
<protein>
    <submittedName>
        <fullName evidence="12">ATP-binding cassette, subfamily B/ATP-binding cassette, subfamily C</fullName>
    </submittedName>
</protein>
<feature type="transmembrane region" description="Helical" evidence="9">
    <location>
        <begin position="59"/>
        <end position="77"/>
    </location>
</feature>
<dbReference type="EMBL" id="FRAF01000007">
    <property type="protein sequence ID" value="SHK01045.1"/>
    <property type="molecule type" value="Genomic_DNA"/>
</dbReference>
<dbReference type="InterPro" id="IPR011527">
    <property type="entry name" value="ABC1_TM_dom"/>
</dbReference>
<dbReference type="Proteomes" id="UP000184016">
    <property type="component" value="Unassembled WGS sequence"/>
</dbReference>
<dbReference type="Gene3D" id="3.40.50.300">
    <property type="entry name" value="P-loop containing nucleotide triphosphate hydrolases"/>
    <property type="match status" value="1"/>
</dbReference>
<evidence type="ECO:0000256" key="7">
    <source>
        <dbReference type="ARBA" id="ARBA00022989"/>
    </source>
</evidence>
<keyword evidence="7 9" id="KW-1133">Transmembrane helix</keyword>
<evidence type="ECO:0000256" key="5">
    <source>
        <dbReference type="ARBA" id="ARBA00022741"/>
    </source>
</evidence>
<keyword evidence="3" id="KW-1003">Cell membrane</keyword>
<proteinExistence type="predicted"/>
<feature type="transmembrane region" description="Helical" evidence="9">
    <location>
        <begin position="242"/>
        <end position="268"/>
    </location>
</feature>
<dbReference type="Pfam" id="PF00664">
    <property type="entry name" value="ABC_membrane"/>
    <property type="match status" value="1"/>
</dbReference>
<keyword evidence="5" id="KW-0547">Nucleotide-binding</keyword>
<dbReference type="OrthoDB" id="1240423at2"/>
<dbReference type="STRING" id="1830138.SAMN05443507_10735"/>
<evidence type="ECO:0000256" key="9">
    <source>
        <dbReference type="SAM" id="Phobius"/>
    </source>
</evidence>
<dbReference type="PROSITE" id="PS00211">
    <property type="entry name" value="ABC_TRANSPORTER_1"/>
    <property type="match status" value="1"/>
</dbReference>
<dbReference type="InterPro" id="IPR017871">
    <property type="entry name" value="ABC_transporter-like_CS"/>
</dbReference>
<dbReference type="Gene3D" id="1.20.1560.10">
    <property type="entry name" value="ABC transporter type 1, transmembrane domain"/>
    <property type="match status" value="1"/>
</dbReference>
<sequence length="584" mass="65569">MRVFLDLMWFFRERKGHYLGGILLLMLVSLLGLIPPQIVGAMVNRIRHHQLTAQEFTHWIFYIAAIALAMYILRYFWRILLFGSAIKLSTELRFQLYRHFTQMSPSFYHKHRIGDLMAHATNDIQAVESTAMDGILTLVDSITTGILVIATMAITISWKLTLIALLPMPIIAITTQLYGKILHRRFTLAQAAFSDINDKVQENISGMRVIKAFGQENSEKQAFADLSKDVIRKNLAVAKIDALFDPTIGIVVTLSYFLSFAAGAWFVLHHQLNLGQLTAFSIYLGQLIWPMLAFGWLFNIVERGHASYDRIRKLLAIKSDIADKPDAINSVPSGSIHYTVHSFTYPESSMPSLQQIYFHLHRGKTLGIVGRTGSGKSTILRLLLREFDVENGDIQIGEQSIYHYTLDALRQAVAYVPQDHFLFSATIAENIAFAAPDKSFAEIQEAAQMAQIHDDIQQFPNGYNTIVGERGVTLSGGQKQRISIARALLMDAEILILDDALSAVDARTEHRILESLRKNRSGKTTLIATHRLSAVEHADLILVLEDGKIAEYGTHASLCSENGIYRAMWDRQQLESLVEEGGIA</sequence>
<name>A0A1M6NZA7_9BACL</name>
<organism evidence="12 13">
    <name type="scientific">Alicyclobacillus tolerans</name>
    <dbReference type="NCBI Taxonomy" id="90970"/>
    <lineage>
        <taxon>Bacteria</taxon>
        <taxon>Bacillati</taxon>
        <taxon>Bacillota</taxon>
        <taxon>Bacilli</taxon>
        <taxon>Bacillales</taxon>
        <taxon>Alicyclobacillaceae</taxon>
        <taxon>Alicyclobacillus</taxon>
    </lineage>
</organism>
<keyword evidence="6 12" id="KW-0067">ATP-binding</keyword>
<accession>A0A1M6NZA7</accession>
<feature type="transmembrane region" description="Helical" evidence="9">
    <location>
        <begin position="21"/>
        <end position="39"/>
    </location>
</feature>
<evidence type="ECO:0000256" key="8">
    <source>
        <dbReference type="ARBA" id="ARBA00023136"/>
    </source>
</evidence>
<evidence type="ECO:0000256" key="1">
    <source>
        <dbReference type="ARBA" id="ARBA00004651"/>
    </source>
</evidence>
<dbReference type="FunFam" id="1.20.1560.10:FF:000011">
    <property type="entry name" value="Multidrug ABC transporter ATP-binding protein"/>
    <property type="match status" value="1"/>
</dbReference>
<dbReference type="SUPFAM" id="SSF52540">
    <property type="entry name" value="P-loop containing nucleoside triphosphate hydrolases"/>
    <property type="match status" value="1"/>
</dbReference>
<evidence type="ECO:0000313" key="12">
    <source>
        <dbReference type="EMBL" id="SHK01045.1"/>
    </source>
</evidence>
<evidence type="ECO:0000256" key="3">
    <source>
        <dbReference type="ARBA" id="ARBA00022475"/>
    </source>
</evidence>
<feature type="domain" description="ABC transmembrane type-1" evidence="11">
    <location>
        <begin position="19"/>
        <end position="303"/>
    </location>
</feature>
<dbReference type="Pfam" id="PF00005">
    <property type="entry name" value="ABC_tran"/>
    <property type="match status" value="1"/>
</dbReference>
<feature type="transmembrane region" description="Helical" evidence="9">
    <location>
        <begin position="135"/>
        <end position="154"/>
    </location>
</feature>
<evidence type="ECO:0000259" key="10">
    <source>
        <dbReference type="PROSITE" id="PS50893"/>
    </source>
</evidence>
<dbReference type="RefSeq" id="WP_072873509.1">
    <property type="nucleotide sequence ID" value="NZ_FRAF01000007.1"/>
</dbReference>
<dbReference type="PANTHER" id="PTHR43394:SF1">
    <property type="entry name" value="ATP-BINDING CASSETTE SUB-FAMILY B MEMBER 10, MITOCHONDRIAL"/>
    <property type="match status" value="1"/>
</dbReference>
<feature type="domain" description="ABC transporter" evidence="10">
    <location>
        <begin position="331"/>
        <end position="571"/>
    </location>
</feature>
<dbReference type="InterPro" id="IPR039421">
    <property type="entry name" value="Type_1_exporter"/>
</dbReference>
<keyword evidence="2" id="KW-0813">Transport</keyword>
<dbReference type="AlphaFoldDB" id="A0A1M6NZA7"/>
<dbReference type="SMART" id="SM00382">
    <property type="entry name" value="AAA"/>
    <property type="match status" value="1"/>
</dbReference>
<evidence type="ECO:0000256" key="6">
    <source>
        <dbReference type="ARBA" id="ARBA00022840"/>
    </source>
</evidence>
<evidence type="ECO:0000256" key="2">
    <source>
        <dbReference type="ARBA" id="ARBA00022448"/>
    </source>
</evidence>
<gene>
    <name evidence="12" type="ORF">SAMN05443507_10735</name>
</gene>
<dbReference type="PROSITE" id="PS50929">
    <property type="entry name" value="ABC_TM1F"/>
    <property type="match status" value="1"/>
</dbReference>
<comment type="subcellular location">
    <subcellularLocation>
        <location evidence="1">Cell membrane</location>
        <topology evidence="1">Multi-pass membrane protein</topology>
    </subcellularLocation>
</comment>
<keyword evidence="13" id="KW-1185">Reference proteome</keyword>
<dbReference type="InterPro" id="IPR003593">
    <property type="entry name" value="AAA+_ATPase"/>
</dbReference>
<dbReference type="PROSITE" id="PS50893">
    <property type="entry name" value="ABC_TRANSPORTER_2"/>
    <property type="match status" value="1"/>
</dbReference>
<evidence type="ECO:0000256" key="4">
    <source>
        <dbReference type="ARBA" id="ARBA00022692"/>
    </source>
</evidence>
<dbReference type="CDD" id="cd18541">
    <property type="entry name" value="ABC_6TM_TmrB_like"/>
    <property type="match status" value="1"/>
</dbReference>
<dbReference type="GO" id="GO:0005524">
    <property type="term" value="F:ATP binding"/>
    <property type="evidence" value="ECO:0007669"/>
    <property type="project" value="UniProtKB-KW"/>
</dbReference>
<dbReference type="InterPro" id="IPR036640">
    <property type="entry name" value="ABC1_TM_sf"/>
</dbReference>
<dbReference type="SUPFAM" id="SSF90123">
    <property type="entry name" value="ABC transporter transmembrane region"/>
    <property type="match status" value="1"/>
</dbReference>
<dbReference type="InterPro" id="IPR027417">
    <property type="entry name" value="P-loop_NTPase"/>
</dbReference>
<dbReference type="PANTHER" id="PTHR43394">
    <property type="entry name" value="ATP-DEPENDENT PERMEASE MDL1, MITOCHONDRIAL"/>
    <property type="match status" value="1"/>
</dbReference>
<dbReference type="InterPro" id="IPR003439">
    <property type="entry name" value="ABC_transporter-like_ATP-bd"/>
</dbReference>
<feature type="transmembrane region" description="Helical" evidence="9">
    <location>
        <begin position="280"/>
        <end position="301"/>
    </location>
</feature>